<reference evidence="1" key="1">
    <citation type="submission" date="2020-04" db="EMBL/GenBank/DDBJ databases">
        <authorList>
            <person name="Chiriac C."/>
            <person name="Salcher M."/>
            <person name="Ghai R."/>
            <person name="Kavagutti S V."/>
        </authorList>
    </citation>
    <scope>NUCLEOTIDE SEQUENCE</scope>
</reference>
<protein>
    <submittedName>
        <fullName evidence="1">Uncharacterized protein</fullName>
    </submittedName>
</protein>
<evidence type="ECO:0000313" key="1">
    <source>
        <dbReference type="EMBL" id="CAB4148259.1"/>
    </source>
</evidence>
<sequence length="356" mass="39958">MIIYARSPYQIEINEALQVGSKLEIFLWNTPNSIPATATYTLSKKVASNAQRSTIYNISPYIREYIDNIVSSDGTNNQWCNVSIKRYKETSAGAYTLVDTTAYAGVDGYNNYIGGYNQTNPLNNYCLLADNTKEIQYNLGTIPFVNVLINNALGDKLDVEYKDTSNNNVITTPIFGTGVSAGKYMYKVPLTTSSANYNNGTITTLKYFVGGTLTYSSIFNVTPICESKYTPVQCSFINRFGGWQFLTFFKAQTNQLTVTSTMYNLLPSSFNYNAYKGQSKAFNFNARQTVTLNTGFVPQNYSDLIQDLMLSEVVLLDNKPVTLKTNQTDLKTTIQDKNINYTIDFEYAYNLLNNVI</sequence>
<name>A0A6J5MX81_9CAUD</name>
<organism evidence="1">
    <name type="scientific">uncultured Caudovirales phage</name>
    <dbReference type="NCBI Taxonomy" id="2100421"/>
    <lineage>
        <taxon>Viruses</taxon>
        <taxon>Duplodnaviria</taxon>
        <taxon>Heunggongvirae</taxon>
        <taxon>Uroviricota</taxon>
        <taxon>Caudoviricetes</taxon>
        <taxon>Peduoviridae</taxon>
        <taxon>Maltschvirus</taxon>
        <taxon>Maltschvirus maltsch</taxon>
    </lineage>
</organism>
<dbReference type="EMBL" id="LR796495">
    <property type="protein sequence ID" value="CAB4148259.1"/>
    <property type="molecule type" value="Genomic_DNA"/>
</dbReference>
<gene>
    <name evidence="1" type="ORF">UFOVP520_37</name>
</gene>
<proteinExistence type="predicted"/>
<accession>A0A6J5MX81</accession>